<proteinExistence type="predicted"/>
<dbReference type="AlphaFoldDB" id="A0A6P6DPF6"/>
<protein>
    <submittedName>
        <fullName evidence="3">Uncharacterized protein LOC111813948</fullName>
    </submittedName>
</protein>
<accession>A0A6P6DPF6</accession>
<dbReference type="Proteomes" id="UP000515203">
    <property type="component" value="Unplaced"/>
</dbReference>
<gene>
    <name evidence="3" type="primary">LOC111813948</name>
</gene>
<reference evidence="3" key="1">
    <citation type="submission" date="2025-08" db="UniProtKB">
        <authorList>
            <consortium name="RefSeq"/>
        </authorList>
    </citation>
    <scope>IDENTIFICATION</scope>
</reference>
<feature type="region of interest" description="Disordered" evidence="1">
    <location>
        <begin position="107"/>
        <end position="143"/>
    </location>
</feature>
<evidence type="ECO:0000313" key="2">
    <source>
        <dbReference type="Proteomes" id="UP000515203"/>
    </source>
</evidence>
<organism evidence="2 3">
    <name type="scientific">Octodon degus</name>
    <name type="common">Degu</name>
    <name type="synonym">Sciurus degus</name>
    <dbReference type="NCBI Taxonomy" id="10160"/>
    <lineage>
        <taxon>Eukaryota</taxon>
        <taxon>Metazoa</taxon>
        <taxon>Chordata</taxon>
        <taxon>Craniata</taxon>
        <taxon>Vertebrata</taxon>
        <taxon>Euteleostomi</taxon>
        <taxon>Mammalia</taxon>
        <taxon>Eutheria</taxon>
        <taxon>Euarchontoglires</taxon>
        <taxon>Glires</taxon>
        <taxon>Rodentia</taxon>
        <taxon>Hystricomorpha</taxon>
        <taxon>Octodontidae</taxon>
        <taxon>Octodon</taxon>
    </lineage>
</organism>
<dbReference type="RefSeq" id="XP_023561994.1">
    <property type="nucleotide sequence ID" value="XM_023706226.1"/>
</dbReference>
<evidence type="ECO:0000313" key="3">
    <source>
        <dbReference type="RefSeq" id="XP_023561994.1"/>
    </source>
</evidence>
<keyword evidence="2" id="KW-1185">Reference proteome</keyword>
<dbReference type="InParanoid" id="A0A6P6DPF6"/>
<sequence length="241" mass="25692">MQLKPPRLASLHFSGRGPDPMLPHCSLAGGGLSQVAVPVCLLPASPSWVLFQIHRRQQDSLACSHCCWAGFQENKREPARPPEARAQSWPQHFLHILSATVSHEAIPESSCGENPQRASSGKAPQERQPGCPEVNPGEALSPTHQGCAEGGSCGPAAFGAFLTGPCWAVNSVASIFPCIPGLLHVLEASWRATEELLHSLPATGATRKPLLRWWKDSSPGDKPGSAAALAEAKHMFPAFIL</sequence>
<evidence type="ECO:0000256" key="1">
    <source>
        <dbReference type="SAM" id="MobiDB-lite"/>
    </source>
</evidence>
<dbReference type="GeneID" id="111813948"/>
<name>A0A6P6DPF6_OCTDE</name>